<reference evidence="3 4" key="1">
    <citation type="submission" date="2013-03" db="EMBL/GenBank/DDBJ databases">
        <authorList>
            <person name="Fiebig A."/>
            <person name="Goeker M."/>
            <person name="Klenk H.-P.P."/>
        </authorList>
    </citation>
    <scope>NUCLEOTIDE SEQUENCE [LARGE SCALE GENOMIC DNA]</scope>
    <source>
        <strain evidence="4">DSM 19469</strain>
    </source>
</reference>
<feature type="compositionally biased region" description="Basic residues" evidence="1">
    <location>
        <begin position="214"/>
        <end position="223"/>
    </location>
</feature>
<keyword evidence="4" id="KW-1185">Reference proteome</keyword>
<dbReference type="CDD" id="cd02440">
    <property type="entry name" value="AdoMet_MTases"/>
    <property type="match status" value="1"/>
</dbReference>
<dbReference type="HOGENOM" id="CLU_1194162_0_0_5"/>
<dbReference type="InterPro" id="IPR023143">
    <property type="entry name" value="Cyclopro_synthase-like_dom_sf"/>
</dbReference>
<protein>
    <submittedName>
        <fullName evidence="3">Putative sarcosine-dimethylglycine methyltransferase</fullName>
    </submittedName>
</protein>
<dbReference type="PANTHER" id="PTHR44068">
    <property type="entry name" value="ZGC:194242"/>
    <property type="match status" value="1"/>
</dbReference>
<dbReference type="GO" id="GO:0008168">
    <property type="term" value="F:methyltransferase activity"/>
    <property type="evidence" value="ECO:0007669"/>
    <property type="project" value="UniProtKB-KW"/>
</dbReference>
<organism evidence="3 4">
    <name type="scientific">Roseicyclus elongatus DSM 19469</name>
    <dbReference type="NCBI Taxonomy" id="1294273"/>
    <lineage>
        <taxon>Bacteria</taxon>
        <taxon>Pseudomonadati</taxon>
        <taxon>Pseudomonadota</taxon>
        <taxon>Alphaproteobacteria</taxon>
        <taxon>Rhodobacterales</taxon>
        <taxon>Roseobacteraceae</taxon>
        <taxon>Roseicyclus</taxon>
    </lineage>
</organism>
<dbReference type="Gene3D" id="1.10.287.840">
    <property type="entry name" value="Mycolic acid cyclopropane synthase domain like"/>
    <property type="match status" value="1"/>
</dbReference>
<dbReference type="PANTHER" id="PTHR44068:SF11">
    <property type="entry name" value="GERANYL DIPHOSPHATE 2-C-METHYLTRANSFERASE"/>
    <property type="match status" value="1"/>
</dbReference>
<evidence type="ECO:0000313" key="4">
    <source>
        <dbReference type="Proteomes" id="UP000019593"/>
    </source>
</evidence>
<proteinExistence type="predicted"/>
<dbReference type="EMBL" id="CP004372">
    <property type="protein sequence ID" value="AHM05506.1"/>
    <property type="molecule type" value="Genomic_DNA"/>
</dbReference>
<evidence type="ECO:0000256" key="1">
    <source>
        <dbReference type="SAM" id="MobiDB-lite"/>
    </source>
</evidence>
<dbReference type="GO" id="GO:0032259">
    <property type="term" value="P:methylation"/>
    <property type="evidence" value="ECO:0007669"/>
    <property type="project" value="UniProtKB-KW"/>
</dbReference>
<evidence type="ECO:0000259" key="2">
    <source>
        <dbReference type="Pfam" id="PF13649"/>
    </source>
</evidence>
<evidence type="ECO:0000313" key="3">
    <source>
        <dbReference type="EMBL" id="AHM05506.1"/>
    </source>
</evidence>
<dbReference type="AlphaFoldDB" id="W8S963"/>
<gene>
    <name evidence="3" type="ORF">roselon_03243</name>
</gene>
<dbReference type="STRING" id="1294273.roselon_03243"/>
<dbReference type="Proteomes" id="UP000019593">
    <property type="component" value="Chromosome"/>
</dbReference>
<sequence>MSALGTNAEAAAAYYDHGDVAAFYRRLWGGADIHIGLYDRDDVSVAEASRAMTGHLLDLAGFGRGSRVLDIACGYGGTLVALARRGCVAQGLDISTLCVTTARKTLAAAGLAEQVAVELGDFHALPCSDAAFDGAICQESLIHSNDRPRVFAEVFRVLRPGGTFAFFRYPDRRRRAARSGRGGLRPPRGRGGCDAADLSRHGRTGRVRDPTRRGTARRYRRPLRPAGRSAGR</sequence>
<keyword evidence="3" id="KW-0489">Methyltransferase</keyword>
<accession>W8S963</accession>
<dbReference type="Pfam" id="PF13649">
    <property type="entry name" value="Methyltransf_25"/>
    <property type="match status" value="1"/>
</dbReference>
<dbReference type="InterPro" id="IPR050447">
    <property type="entry name" value="Erg6_SMT_methyltransf"/>
</dbReference>
<dbReference type="eggNOG" id="COG2226">
    <property type="taxonomic scope" value="Bacteria"/>
</dbReference>
<dbReference type="InterPro" id="IPR029063">
    <property type="entry name" value="SAM-dependent_MTases_sf"/>
</dbReference>
<dbReference type="KEGG" id="red:roselon_03243"/>
<feature type="region of interest" description="Disordered" evidence="1">
    <location>
        <begin position="176"/>
        <end position="232"/>
    </location>
</feature>
<dbReference type="InterPro" id="IPR041698">
    <property type="entry name" value="Methyltransf_25"/>
</dbReference>
<name>W8S963_9RHOB</name>
<dbReference type="SUPFAM" id="SSF53335">
    <property type="entry name" value="S-adenosyl-L-methionine-dependent methyltransferases"/>
    <property type="match status" value="1"/>
</dbReference>
<feature type="domain" description="Methyltransferase" evidence="2">
    <location>
        <begin position="68"/>
        <end position="162"/>
    </location>
</feature>
<keyword evidence="3" id="KW-0808">Transferase</keyword>
<dbReference type="Gene3D" id="3.40.50.150">
    <property type="entry name" value="Vaccinia Virus protein VP39"/>
    <property type="match status" value="1"/>
</dbReference>